<comment type="caution">
    <text evidence="2">The sequence shown here is derived from an EMBL/GenBank/DDBJ whole genome shotgun (WGS) entry which is preliminary data.</text>
</comment>
<keyword evidence="1" id="KW-0472">Membrane</keyword>
<evidence type="ECO:0000313" key="2">
    <source>
        <dbReference type="EMBL" id="KRL05390.1"/>
    </source>
</evidence>
<keyword evidence="3" id="KW-1185">Reference proteome</keyword>
<reference evidence="2 3" key="1">
    <citation type="journal article" date="2015" name="Genome Announc.">
        <title>Expanding the biotechnology potential of lactobacilli through comparative genomics of 213 strains and associated genera.</title>
        <authorList>
            <person name="Sun Z."/>
            <person name="Harris H.M."/>
            <person name="McCann A."/>
            <person name="Guo C."/>
            <person name="Argimon S."/>
            <person name="Zhang W."/>
            <person name="Yang X."/>
            <person name="Jeffery I.B."/>
            <person name="Cooney J.C."/>
            <person name="Kagawa T.F."/>
            <person name="Liu W."/>
            <person name="Song Y."/>
            <person name="Salvetti E."/>
            <person name="Wrobel A."/>
            <person name="Rasinkangas P."/>
            <person name="Parkhill J."/>
            <person name="Rea M.C."/>
            <person name="O'Sullivan O."/>
            <person name="Ritari J."/>
            <person name="Douillard F.P."/>
            <person name="Paul Ross R."/>
            <person name="Yang R."/>
            <person name="Briner A.E."/>
            <person name="Felis G.E."/>
            <person name="de Vos W.M."/>
            <person name="Barrangou R."/>
            <person name="Klaenhammer T.R."/>
            <person name="Caufield P.W."/>
            <person name="Cui Y."/>
            <person name="Zhang H."/>
            <person name="O'Toole P.W."/>
        </authorList>
    </citation>
    <scope>NUCLEOTIDE SEQUENCE [LARGE SCALE GENOMIC DNA]</scope>
    <source>
        <strain evidence="2 3">DSM 19972</strain>
    </source>
</reference>
<evidence type="ECO:0008006" key="4">
    <source>
        <dbReference type="Google" id="ProtNLM"/>
    </source>
</evidence>
<organism evidence="2 3">
    <name type="scientific">Liquorilactobacillus oeni DSM 19972</name>
    <dbReference type="NCBI Taxonomy" id="1423777"/>
    <lineage>
        <taxon>Bacteria</taxon>
        <taxon>Bacillati</taxon>
        <taxon>Bacillota</taxon>
        <taxon>Bacilli</taxon>
        <taxon>Lactobacillales</taxon>
        <taxon>Lactobacillaceae</taxon>
        <taxon>Liquorilactobacillus</taxon>
    </lineage>
</organism>
<feature type="transmembrane region" description="Helical" evidence="1">
    <location>
        <begin position="48"/>
        <end position="73"/>
    </location>
</feature>
<evidence type="ECO:0000313" key="3">
    <source>
        <dbReference type="Proteomes" id="UP000051686"/>
    </source>
</evidence>
<sequence length="179" mass="20098">MKRPRCLHSSQKADLHKITLIALLSALCVATRIIKVPVPNVQPVTDILIMTTIFLGLSYSLPLAVTTILLSNLILGFGFWTFPQITAYILVVMTIALLEKLLPVKNNVMLQTFLSVLMGFEYGLIVSLGMSVFGGLSFFWAYYLNGILFDTYHALGNFFFYPLLYQPLKKLTAHYLATK</sequence>
<dbReference type="Pfam" id="PF12822">
    <property type="entry name" value="ECF_trnsprt"/>
    <property type="match status" value="1"/>
</dbReference>
<dbReference type="Gene3D" id="1.10.1760.20">
    <property type="match status" value="1"/>
</dbReference>
<dbReference type="PATRIC" id="fig|1423777.3.peg.821"/>
<dbReference type="AlphaFoldDB" id="A0A0R1MBB6"/>
<keyword evidence="1" id="KW-0812">Transmembrane</keyword>
<dbReference type="InterPro" id="IPR024529">
    <property type="entry name" value="ECF_trnsprt_substrate-spec"/>
</dbReference>
<dbReference type="STRING" id="1423777.FD46_GL000797"/>
<dbReference type="OrthoDB" id="5198189at2"/>
<feature type="transmembrane region" description="Helical" evidence="1">
    <location>
        <begin position="85"/>
        <end position="102"/>
    </location>
</feature>
<dbReference type="EMBL" id="AZEH01000025">
    <property type="protein sequence ID" value="KRL05390.1"/>
    <property type="molecule type" value="Genomic_DNA"/>
</dbReference>
<evidence type="ECO:0000256" key="1">
    <source>
        <dbReference type="SAM" id="Phobius"/>
    </source>
</evidence>
<protein>
    <recommendedName>
        <fullName evidence="4">ECF transporter S component</fullName>
    </recommendedName>
</protein>
<keyword evidence="1" id="KW-1133">Transmembrane helix</keyword>
<dbReference type="Proteomes" id="UP000051686">
    <property type="component" value="Unassembled WGS sequence"/>
</dbReference>
<name>A0A0R1MBB6_9LACO</name>
<dbReference type="RefSeq" id="WP_057895738.1">
    <property type="nucleotide sequence ID" value="NZ_AZEH01000025.1"/>
</dbReference>
<feature type="transmembrane region" description="Helical" evidence="1">
    <location>
        <begin position="122"/>
        <end position="143"/>
    </location>
</feature>
<accession>A0A0R1MBB6</accession>
<proteinExistence type="predicted"/>
<gene>
    <name evidence="2" type="ORF">FD46_GL000797</name>
</gene>